<keyword evidence="2" id="KW-1185">Reference proteome</keyword>
<sequence length="70" mass="8249">MCFTFTPSLGKIEFNFTLHASPASNSPFSFFAFRREISDWERCSRSSVSSRYLNRRSSWIRECRGTTQNR</sequence>
<evidence type="ECO:0000313" key="1">
    <source>
        <dbReference type="EMBL" id="CAL1402366.1"/>
    </source>
</evidence>
<protein>
    <submittedName>
        <fullName evidence="1">Uncharacterized protein</fullName>
    </submittedName>
</protein>
<reference evidence="1 2" key="1">
    <citation type="submission" date="2024-04" db="EMBL/GenBank/DDBJ databases">
        <authorList>
            <person name="Fracassetti M."/>
        </authorList>
    </citation>
    <scope>NUCLEOTIDE SEQUENCE [LARGE SCALE GENOMIC DNA]</scope>
</reference>
<proteinExistence type="predicted"/>
<dbReference type="AlphaFoldDB" id="A0AAV2FVJ0"/>
<dbReference type="EMBL" id="OZ034820">
    <property type="protein sequence ID" value="CAL1402366.1"/>
    <property type="molecule type" value="Genomic_DNA"/>
</dbReference>
<accession>A0AAV2FVJ0</accession>
<gene>
    <name evidence="1" type="ORF">LTRI10_LOCUS42372</name>
</gene>
<organism evidence="1 2">
    <name type="scientific">Linum trigynum</name>
    <dbReference type="NCBI Taxonomy" id="586398"/>
    <lineage>
        <taxon>Eukaryota</taxon>
        <taxon>Viridiplantae</taxon>
        <taxon>Streptophyta</taxon>
        <taxon>Embryophyta</taxon>
        <taxon>Tracheophyta</taxon>
        <taxon>Spermatophyta</taxon>
        <taxon>Magnoliopsida</taxon>
        <taxon>eudicotyledons</taxon>
        <taxon>Gunneridae</taxon>
        <taxon>Pentapetalae</taxon>
        <taxon>rosids</taxon>
        <taxon>fabids</taxon>
        <taxon>Malpighiales</taxon>
        <taxon>Linaceae</taxon>
        <taxon>Linum</taxon>
    </lineage>
</organism>
<name>A0AAV2FVJ0_9ROSI</name>
<dbReference type="Proteomes" id="UP001497516">
    <property type="component" value="Chromosome 7"/>
</dbReference>
<evidence type="ECO:0000313" key="2">
    <source>
        <dbReference type="Proteomes" id="UP001497516"/>
    </source>
</evidence>